<keyword evidence="4 6" id="KW-1133">Transmembrane helix</keyword>
<evidence type="ECO:0000256" key="6">
    <source>
        <dbReference type="RuleBase" id="RU363041"/>
    </source>
</evidence>
<evidence type="ECO:0000256" key="5">
    <source>
        <dbReference type="ARBA" id="ARBA00023136"/>
    </source>
</evidence>
<dbReference type="InterPro" id="IPR002781">
    <property type="entry name" value="TM_pro_TauE-like"/>
</dbReference>
<keyword evidence="3 6" id="KW-0812">Transmembrane</keyword>
<evidence type="ECO:0000313" key="8">
    <source>
        <dbReference type="Proteomes" id="UP001248581"/>
    </source>
</evidence>
<name>A0ABY9TML0_9GAMM</name>
<feature type="transmembrane region" description="Helical" evidence="6">
    <location>
        <begin position="190"/>
        <end position="210"/>
    </location>
</feature>
<keyword evidence="8" id="KW-1185">Reference proteome</keyword>
<feature type="transmembrane region" description="Helical" evidence="6">
    <location>
        <begin position="109"/>
        <end position="127"/>
    </location>
</feature>
<comment type="similarity">
    <text evidence="2 6">Belongs to the 4-toluene sulfonate uptake permease (TSUP) (TC 2.A.102) family.</text>
</comment>
<dbReference type="Pfam" id="PF01925">
    <property type="entry name" value="TauE"/>
    <property type="match status" value="1"/>
</dbReference>
<dbReference type="RefSeq" id="WP_348388961.1">
    <property type="nucleotide sequence ID" value="NZ_CP134146.1"/>
</dbReference>
<dbReference type="Proteomes" id="UP001248581">
    <property type="component" value="Chromosome"/>
</dbReference>
<sequence length="270" mass="28459">MIILGYFAAILMGLVLGVIGGGGSILTVPILVYLMGVAPDTATGYSLLIVGATAAFGAVRYFRQGLIDISSSLAFAIPSIIAVYLSRAFLMPAIPEQILTSPFAISKNMAIMVLFAFLMLASATLMLKKAYKKEPKPAAIDQNPDKPKSRNWPLIMLEGAVVGVVTGILGAGGGFLIIPALVLFLGMPMLNAVGASLFIIALKSLLGFIGDLQSGIELQLPLLGYMLIATFIGMSLSTKIAGKLDGTSLQKIFAFFTLIIAIVIILKELF</sequence>
<dbReference type="EMBL" id="CP134146">
    <property type="protein sequence ID" value="WNC69819.1"/>
    <property type="molecule type" value="Genomic_DNA"/>
</dbReference>
<feature type="transmembrane region" description="Helical" evidence="6">
    <location>
        <begin position="155"/>
        <end position="184"/>
    </location>
</feature>
<organism evidence="7 8">
    <name type="scientific">Thalassotalea nanhaiensis</name>
    <dbReference type="NCBI Taxonomy" id="3065648"/>
    <lineage>
        <taxon>Bacteria</taxon>
        <taxon>Pseudomonadati</taxon>
        <taxon>Pseudomonadota</taxon>
        <taxon>Gammaproteobacteria</taxon>
        <taxon>Alteromonadales</taxon>
        <taxon>Colwelliaceae</taxon>
        <taxon>Thalassotalea</taxon>
    </lineage>
</organism>
<feature type="transmembrane region" description="Helical" evidence="6">
    <location>
        <begin position="7"/>
        <end position="36"/>
    </location>
</feature>
<feature type="transmembrane region" description="Helical" evidence="6">
    <location>
        <begin position="222"/>
        <end position="242"/>
    </location>
</feature>
<proteinExistence type="inferred from homology"/>
<feature type="transmembrane region" description="Helical" evidence="6">
    <location>
        <begin position="248"/>
        <end position="266"/>
    </location>
</feature>
<gene>
    <name evidence="7" type="ORF">RI845_06675</name>
</gene>
<dbReference type="PANTHER" id="PTHR43701:SF2">
    <property type="entry name" value="MEMBRANE TRANSPORTER PROTEIN YJNA-RELATED"/>
    <property type="match status" value="1"/>
</dbReference>
<feature type="transmembrane region" description="Helical" evidence="6">
    <location>
        <begin position="42"/>
        <end position="62"/>
    </location>
</feature>
<protein>
    <recommendedName>
        <fullName evidence="6">Probable membrane transporter protein</fullName>
    </recommendedName>
</protein>
<feature type="transmembrane region" description="Helical" evidence="6">
    <location>
        <begin position="69"/>
        <end position="89"/>
    </location>
</feature>
<evidence type="ECO:0000313" key="7">
    <source>
        <dbReference type="EMBL" id="WNC69819.1"/>
    </source>
</evidence>
<keyword evidence="5 6" id="KW-0472">Membrane</keyword>
<evidence type="ECO:0000256" key="3">
    <source>
        <dbReference type="ARBA" id="ARBA00022692"/>
    </source>
</evidence>
<reference evidence="8" key="1">
    <citation type="submission" date="2023-09" db="EMBL/GenBank/DDBJ databases">
        <authorList>
            <person name="Li S."/>
            <person name="Li X."/>
            <person name="Zhang C."/>
            <person name="Zhao Z."/>
        </authorList>
    </citation>
    <scope>NUCLEOTIDE SEQUENCE [LARGE SCALE GENOMIC DNA]</scope>
    <source>
        <strain evidence="8">SQ345</strain>
    </source>
</reference>
<comment type="subcellular location">
    <subcellularLocation>
        <location evidence="6">Cell membrane</location>
        <topology evidence="6">Multi-pass membrane protein</topology>
    </subcellularLocation>
    <subcellularLocation>
        <location evidence="1">Membrane</location>
        <topology evidence="1">Multi-pass membrane protein</topology>
    </subcellularLocation>
</comment>
<keyword evidence="6" id="KW-1003">Cell membrane</keyword>
<dbReference type="InterPro" id="IPR051598">
    <property type="entry name" value="TSUP/Inactive_protease-like"/>
</dbReference>
<dbReference type="PANTHER" id="PTHR43701">
    <property type="entry name" value="MEMBRANE TRANSPORTER PROTEIN MJ0441-RELATED"/>
    <property type="match status" value="1"/>
</dbReference>
<evidence type="ECO:0000256" key="4">
    <source>
        <dbReference type="ARBA" id="ARBA00022989"/>
    </source>
</evidence>
<evidence type="ECO:0000256" key="1">
    <source>
        <dbReference type="ARBA" id="ARBA00004141"/>
    </source>
</evidence>
<evidence type="ECO:0000256" key="2">
    <source>
        <dbReference type="ARBA" id="ARBA00009142"/>
    </source>
</evidence>
<accession>A0ABY9TML0</accession>